<sequence>MPRTSSFFWASDDLFDEEHNDDGCGDSNLGLSLDRSDHATSLASVVEGNEDGSQADDIPVDIHVSSPPRGEDDERAGLVENGGRGHRQYYYGAVPPAEPPVLTRSFSLPRSRPIRFQVIIWHIGNVDVQHCTVKMKFRLTIFWNDDKKRNCKHSVDKERVQWVMDGRQRAYARSTEKGRQTAQPEDDEPDAVIDVPPVSILNAIELGDADAAEIDMIDPRTRLMRWTCMYSAILFQPQMSVRDFPHDSHDILLKVGVLAHRCMGGRWDRSLHPLRLADERDSHGSTEIPHGLIVEHCHMPDFAFKSSDLRFDFIPLAYCGRTMPLSKRDEYLQVCLPVHRKSYYFDSSVMPLLAVLNIIAITCLIRNFTSATAAVEILLSIAFVQVGIRLTLDSRLPSVGYQIKMQRVMNCCFWLLSWLVLESNLAFFLVVKMGWEIETTDKIDFLAAVAGFGYNVYIIRMYFSGKKYMNDKLTEPSGFIP</sequence>
<feature type="transmembrane region" description="Helical" evidence="2">
    <location>
        <begin position="349"/>
        <end position="368"/>
    </location>
</feature>
<feature type="region of interest" description="Disordered" evidence="1">
    <location>
        <begin position="171"/>
        <end position="192"/>
    </location>
</feature>
<evidence type="ECO:0000256" key="1">
    <source>
        <dbReference type="SAM" id="MobiDB-lite"/>
    </source>
</evidence>
<protein>
    <recommendedName>
        <fullName evidence="5">Neurotransmitter-gated ion-channel ligand-binding domain-containing protein</fullName>
    </recommendedName>
</protein>
<reference evidence="3 4" key="1">
    <citation type="journal article" date="2012" name="Genome Biol.">
        <title>Genome and low-iron response of an oceanic diatom adapted to chronic iron limitation.</title>
        <authorList>
            <person name="Lommer M."/>
            <person name="Specht M."/>
            <person name="Roy A.S."/>
            <person name="Kraemer L."/>
            <person name="Andreson R."/>
            <person name="Gutowska M.A."/>
            <person name="Wolf J."/>
            <person name="Bergner S.V."/>
            <person name="Schilhabel M.B."/>
            <person name="Klostermeier U.C."/>
            <person name="Beiko R.G."/>
            <person name="Rosenstiel P."/>
            <person name="Hippler M."/>
            <person name="Laroche J."/>
        </authorList>
    </citation>
    <scope>NUCLEOTIDE SEQUENCE [LARGE SCALE GENOMIC DNA]</scope>
    <source>
        <strain evidence="3 4">CCMP1005</strain>
    </source>
</reference>
<evidence type="ECO:0008006" key="5">
    <source>
        <dbReference type="Google" id="ProtNLM"/>
    </source>
</evidence>
<keyword evidence="2" id="KW-0812">Transmembrane</keyword>
<evidence type="ECO:0000313" key="3">
    <source>
        <dbReference type="EMBL" id="EJK46163.1"/>
    </source>
</evidence>
<keyword evidence="4" id="KW-1185">Reference proteome</keyword>
<dbReference type="eggNOG" id="ENOG502SK9T">
    <property type="taxonomic scope" value="Eukaryota"/>
</dbReference>
<name>K0R1B1_THAOC</name>
<dbReference type="OrthoDB" id="42679at2759"/>
<evidence type="ECO:0000256" key="2">
    <source>
        <dbReference type="SAM" id="Phobius"/>
    </source>
</evidence>
<gene>
    <name evidence="3" type="ORF">THAOC_35180</name>
</gene>
<keyword evidence="2" id="KW-1133">Transmembrane helix</keyword>
<dbReference type="OMA" id="LMRWTCM"/>
<evidence type="ECO:0000313" key="4">
    <source>
        <dbReference type="Proteomes" id="UP000266841"/>
    </source>
</evidence>
<organism evidence="3 4">
    <name type="scientific">Thalassiosira oceanica</name>
    <name type="common">Marine diatom</name>
    <dbReference type="NCBI Taxonomy" id="159749"/>
    <lineage>
        <taxon>Eukaryota</taxon>
        <taxon>Sar</taxon>
        <taxon>Stramenopiles</taxon>
        <taxon>Ochrophyta</taxon>
        <taxon>Bacillariophyta</taxon>
        <taxon>Coscinodiscophyceae</taxon>
        <taxon>Thalassiosirophycidae</taxon>
        <taxon>Thalassiosirales</taxon>
        <taxon>Thalassiosiraceae</taxon>
        <taxon>Thalassiosira</taxon>
    </lineage>
</organism>
<keyword evidence="2" id="KW-0472">Membrane</keyword>
<dbReference type="AlphaFoldDB" id="K0R1B1"/>
<dbReference type="EMBL" id="AGNL01047928">
    <property type="protein sequence ID" value="EJK46163.1"/>
    <property type="molecule type" value="Genomic_DNA"/>
</dbReference>
<proteinExistence type="predicted"/>
<dbReference type="Proteomes" id="UP000266841">
    <property type="component" value="Unassembled WGS sequence"/>
</dbReference>
<feature type="transmembrane region" description="Helical" evidence="2">
    <location>
        <begin position="443"/>
        <end position="463"/>
    </location>
</feature>
<feature type="transmembrane region" description="Helical" evidence="2">
    <location>
        <begin position="413"/>
        <end position="431"/>
    </location>
</feature>
<comment type="caution">
    <text evidence="3">The sequence shown here is derived from an EMBL/GenBank/DDBJ whole genome shotgun (WGS) entry which is preliminary data.</text>
</comment>
<accession>K0R1B1</accession>